<organism evidence="4 5">
    <name type="scientific">Flavobacterium jumunjinense</name>
    <dbReference type="NCBI Taxonomy" id="998845"/>
    <lineage>
        <taxon>Bacteria</taxon>
        <taxon>Pseudomonadati</taxon>
        <taxon>Bacteroidota</taxon>
        <taxon>Flavobacteriia</taxon>
        <taxon>Flavobacteriales</taxon>
        <taxon>Flavobacteriaceae</taxon>
        <taxon>Flavobacterium</taxon>
    </lineage>
</organism>
<feature type="chain" id="PRO_5046397550" evidence="2">
    <location>
        <begin position="20"/>
        <end position="363"/>
    </location>
</feature>
<sequence length="363" mass="40214">MKKIILFVAMLLMGMTSNAALVANLTLNPAPTPSASYPGYHVVSLRVTTNGPGCYGKFSFLCQSREVGTISWSNFTPSVQQFPFTTSLLEVYSGTAKTLQLEGTNYEYRIRVSFNPQGINGCDSAPTLYDYTNSVTVNIPGVSVPCFTMYNVLSTQNESSLYGPMPVKTICQNAVTINGSCSKFESGYHIRISEFNLTTWSFVSDYYNDWAGTGEAPSFISLNALANENDKYFQTGKLYAVGFSIGPVWKSAPVQFFRVVSCKTSGTSDGQDIISFLDIENDTIDALKLYPNPVKDVLIITVDKEEKIISYEIFDNYGSRVKKEKLTAASNEQNVNLTELKKGFYIINIETDKGSYKEKIIKE</sequence>
<gene>
    <name evidence="4" type="ORF">ACFFVF_00185</name>
</gene>
<evidence type="ECO:0000259" key="3">
    <source>
        <dbReference type="Pfam" id="PF18962"/>
    </source>
</evidence>
<keyword evidence="1 2" id="KW-0732">Signal</keyword>
<reference evidence="4 5" key="1">
    <citation type="submission" date="2024-09" db="EMBL/GenBank/DDBJ databases">
        <authorList>
            <person name="Sun Q."/>
            <person name="Mori K."/>
        </authorList>
    </citation>
    <scope>NUCLEOTIDE SEQUENCE [LARGE SCALE GENOMIC DNA]</scope>
    <source>
        <strain evidence="4 5">CECT 7955</strain>
    </source>
</reference>
<feature type="domain" description="Secretion system C-terminal sorting" evidence="3">
    <location>
        <begin position="289"/>
        <end position="361"/>
    </location>
</feature>
<accession>A0ABV5GHR7</accession>
<dbReference type="Proteomes" id="UP001589607">
    <property type="component" value="Unassembled WGS sequence"/>
</dbReference>
<comment type="caution">
    <text evidence="4">The sequence shown here is derived from an EMBL/GenBank/DDBJ whole genome shotgun (WGS) entry which is preliminary data.</text>
</comment>
<name>A0ABV5GHR7_9FLAO</name>
<feature type="signal peptide" evidence="2">
    <location>
        <begin position="1"/>
        <end position="19"/>
    </location>
</feature>
<dbReference type="InterPro" id="IPR026444">
    <property type="entry name" value="Secre_tail"/>
</dbReference>
<evidence type="ECO:0000313" key="5">
    <source>
        <dbReference type="Proteomes" id="UP001589607"/>
    </source>
</evidence>
<protein>
    <submittedName>
        <fullName evidence="4">T9SS type A sorting domain-containing protein</fullName>
    </submittedName>
</protein>
<evidence type="ECO:0000313" key="4">
    <source>
        <dbReference type="EMBL" id="MFB9094918.1"/>
    </source>
</evidence>
<dbReference type="NCBIfam" id="TIGR04183">
    <property type="entry name" value="Por_Secre_tail"/>
    <property type="match status" value="1"/>
</dbReference>
<evidence type="ECO:0000256" key="2">
    <source>
        <dbReference type="SAM" id="SignalP"/>
    </source>
</evidence>
<evidence type="ECO:0000256" key="1">
    <source>
        <dbReference type="ARBA" id="ARBA00022729"/>
    </source>
</evidence>
<dbReference type="Pfam" id="PF18962">
    <property type="entry name" value="Por_Secre_tail"/>
    <property type="match status" value="1"/>
</dbReference>
<proteinExistence type="predicted"/>
<dbReference type="EMBL" id="JBHMEY010000001">
    <property type="protein sequence ID" value="MFB9094918.1"/>
    <property type="molecule type" value="Genomic_DNA"/>
</dbReference>
<keyword evidence="5" id="KW-1185">Reference proteome</keyword>
<dbReference type="RefSeq" id="WP_236454394.1">
    <property type="nucleotide sequence ID" value="NZ_CBCSGE010000007.1"/>
</dbReference>